<name>A0A0G0H1J0_9BACT</name>
<sequence length="191" mass="21659">MTARTHDAFALASLVTVAVIFPPETINLMTLVASVIGADIGALIPDMDQAGSRLWDLLPSGNNMGKIFRRIFYKHRTLSHSLIGTYLMYKLLEWLLPHVINAAFIDPRILTLSIMVGYVSHLLADSLTEEGLPLLFPINLSFGIPPIRKFRIKTGRWFENIVVFPAIWIYLFLLIQNRKDILLQILKMIKS</sequence>
<reference evidence="2 3" key="1">
    <citation type="journal article" date="2015" name="Nature">
        <title>rRNA introns, odd ribosomes, and small enigmatic genomes across a large radiation of phyla.</title>
        <authorList>
            <person name="Brown C.T."/>
            <person name="Hug L.A."/>
            <person name="Thomas B.C."/>
            <person name="Sharon I."/>
            <person name="Castelle C.J."/>
            <person name="Singh A."/>
            <person name="Wilkins M.J."/>
            <person name="Williams K.H."/>
            <person name="Banfield J.F."/>
        </authorList>
    </citation>
    <scope>NUCLEOTIDE SEQUENCE [LARGE SCALE GENOMIC DNA]</scope>
</reference>
<accession>A0A0G0H1J0</accession>
<organism evidence="2 3">
    <name type="scientific">Candidatus Woesebacteria bacterium GW2011_GWA1_37_7</name>
    <dbReference type="NCBI Taxonomy" id="1618545"/>
    <lineage>
        <taxon>Bacteria</taxon>
        <taxon>Candidatus Woeseibacteriota</taxon>
    </lineage>
</organism>
<dbReference type="Proteomes" id="UP000034591">
    <property type="component" value="Unassembled WGS sequence"/>
</dbReference>
<proteinExistence type="predicted"/>
<evidence type="ECO:0000313" key="2">
    <source>
        <dbReference type="EMBL" id="KKQ36057.1"/>
    </source>
</evidence>
<comment type="caution">
    <text evidence="2">The sequence shown here is derived from an EMBL/GenBank/DDBJ whole genome shotgun (WGS) entry which is preliminary data.</text>
</comment>
<dbReference type="EMBL" id="LBTI01000066">
    <property type="protein sequence ID" value="KKQ36057.1"/>
    <property type="molecule type" value="Genomic_DNA"/>
</dbReference>
<keyword evidence="1" id="KW-0472">Membrane</keyword>
<dbReference type="AlphaFoldDB" id="A0A0G0H1J0"/>
<feature type="transmembrane region" description="Helical" evidence="1">
    <location>
        <begin position="157"/>
        <end position="175"/>
    </location>
</feature>
<dbReference type="PANTHER" id="PTHR35531">
    <property type="entry name" value="INNER MEMBRANE PROTEIN YBCI-RELATED"/>
    <property type="match status" value="1"/>
</dbReference>
<dbReference type="PANTHER" id="PTHR35531:SF1">
    <property type="entry name" value="INNER MEMBRANE PROTEIN YBCI-RELATED"/>
    <property type="match status" value="1"/>
</dbReference>
<protein>
    <submittedName>
        <fullName evidence="2">Membrane protein containing DUF457, transmembrane</fullName>
    </submittedName>
</protein>
<gene>
    <name evidence="2" type="ORF">US53_C0066G0006</name>
</gene>
<dbReference type="STRING" id="1618545.US53_C0066G0006"/>
<dbReference type="InterPro" id="IPR007404">
    <property type="entry name" value="YdjM-like"/>
</dbReference>
<dbReference type="Pfam" id="PF04307">
    <property type="entry name" value="YdjM"/>
    <property type="match status" value="1"/>
</dbReference>
<keyword evidence="1" id="KW-1133">Transmembrane helix</keyword>
<evidence type="ECO:0000313" key="3">
    <source>
        <dbReference type="Proteomes" id="UP000034591"/>
    </source>
</evidence>
<keyword evidence="1 2" id="KW-0812">Transmembrane</keyword>
<evidence type="ECO:0000256" key="1">
    <source>
        <dbReference type="SAM" id="Phobius"/>
    </source>
</evidence>